<dbReference type="NCBIfam" id="TIGR02492">
    <property type="entry name" value="flgK_ends"/>
    <property type="match status" value="1"/>
</dbReference>
<organism evidence="10 11">
    <name type="scientific">Sporosarcina psychrophila</name>
    <name type="common">Bacillus psychrophilus</name>
    <dbReference type="NCBI Taxonomy" id="1476"/>
    <lineage>
        <taxon>Bacteria</taxon>
        <taxon>Bacillati</taxon>
        <taxon>Bacillota</taxon>
        <taxon>Bacilli</taxon>
        <taxon>Bacillales</taxon>
        <taxon>Caryophanaceae</taxon>
        <taxon>Sporosarcina</taxon>
    </lineage>
</organism>
<evidence type="ECO:0000259" key="9">
    <source>
        <dbReference type="Pfam" id="PF22638"/>
    </source>
</evidence>
<comment type="subcellular location">
    <subcellularLocation>
        <location evidence="1 7">Bacterial flagellum</location>
    </subcellularLocation>
    <subcellularLocation>
        <location evidence="2 7">Secreted</location>
    </subcellularLocation>
</comment>
<dbReference type="Proteomes" id="UP001549104">
    <property type="component" value="Unassembled WGS sequence"/>
</dbReference>
<evidence type="ECO:0000313" key="11">
    <source>
        <dbReference type="Proteomes" id="UP001549104"/>
    </source>
</evidence>
<evidence type="ECO:0000256" key="5">
    <source>
        <dbReference type="ARBA" id="ARBA00022525"/>
    </source>
</evidence>
<comment type="similarity">
    <text evidence="3 7">Belongs to the flagella basal body rod proteins family.</text>
</comment>
<dbReference type="InterPro" id="IPR010930">
    <property type="entry name" value="Flg_bb/hook_C_dom"/>
</dbReference>
<evidence type="ECO:0000256" key="1">
    <source>
        <dbReference type="ARBA" id="ARBA00004365"/>
    </source>
</evidence>
<protein>
    <recommendedName>
        <fullName evidence="4 7">Flagellar hook-associated protein 1</fullName>
        <shortName evidence="7">HAP1</shortName>
    </recommendedName>
</protein>
<evidence type="ECO:0000256" key="2">
    <source>
        <dbReference type="ARBA" id="ARBA00004613"/>
    </source>
</evidence>
<dbReference type="Pfam" id="PF22638">
    <property type="entry name" value="FlgK_D1"/>
    <property type="match status" value="1"/>
</dbReference>
<evidence type="ECO:0000256" key="4">
    <source>
        <dbReference type="ARBA" id="ARBA00016244"/>
    </source>
</evidence>
<dbReference type="PANTHER" id="PTHR30033:SF1">
    <property type="entry name" value="FLAGELLAR HOOK-ASSOCIATED PROTEIN 1"/>
    <property type="match status" value="1"/>
</dbReference>
<evidence type="ECO:0000256" key="7">
    <source>
        <dbReference type="RuleBase" id="RU362065"/>
    </source>
</evidence>
<comment type="caution">
    <text evidence="10">The sequence shown here is derived from an EMBL/GenBank/DDBJ whole genome shotgun (WGS) entry which is preliminary data.</text>
</comment>
<dbReference type="PRINTS" id="PR01005">
    <property type="entry name" value="FLGHOOKAP1"/>
</dbReference>
<dbReference type="InterPro" id="IPR002371">
    <property type="entry name" value="FlgK"/>
</dbReference>
<evidence type="ECO:0000313" key="10">
    <source>
        <dbReference type="EMBL" id="MET3655790.1"/>
    </source>
</evidence>
<evidence type="ECO:0000256" key="6">
    <source>
        <dbReference type="ARBA" id="ARBA00023143"/>
    </source>
</evidence>
<evidence type="ECO:0000256" key="3">
    <source>
        <dbReference type="ARBA" id="ARBA00009677"/>
    </source>
</evidence>
<proteinExistence type="inferred from homology"/>
<name>A0ABV2K3Z4_SPOPS</name>
<keyword evidence="10" id="KW-0966">Cell projection</keyword>
<dbReference type="PANTHER" id="PTHR30033">
    <property type="entry name" value="FLAGELLAR HOOK-ASSOCIATED PROTEIN 1"/>
    <property type="match status" value="1"/>
</dbReference>
<accession>A0ABV2K3Z4</accession>
<dbReference type="RefSeq" id="WP_354312282.1">
    <property type="nucleotide sequence ID" value="NZ_JBEPME010000001.1"/>
</dbReference>
<evidence type="ECO:0000259" key="8">
    <source>
        <dbReference type="Pfam" id="PF06429"/>
    </source>
</evidence>
<keyword evidence="11" id="KW-1185">Reference proteome</keyword>
<sequence>MSTFMGLETSKRGLFTQQSALYTTGHNISNANTLGYSRQRVNMEATAGFPGTGLSAGTMPGFLGTGVQAGSIQRVRDGFVDQQYRQESNKLGYWDSQTKAISQMEDVLNEPSAYGLQKSLSEFWQSLQDLAVNPENGGARAVVVQRGQTVADSFNHMHKSLTEIQTNLGTEIDISAGQVNSILKQISELNDQIQKVEPNGYLPNDLYDARDALVDELSGYFPIETSYEKSGGRASAIAEGSVTVTLKLKDGTKVELVNRSEHAKLETNPSSLHDVSTNENNSITGLKITQPNGTIVDAKHSNLLDVGKVKSLMNSYGTVDTDTNGVPIPNTTKGLYPKMIAELNKMAAAFGDQMNIVHTSGTDINGVKGGNFFDTKGPGPFTAGNIFVSEALMKDSNLLAASDSTGAEEGNGKNAKNLANVQFAASTILGGSTLQTYFQGVIGQLGVDGQQAERMTFNSATLLGAVEHRRASISSVSLDEEMTDMIRFQQAYNASARMITVVDETLDKIINGMGRVGM</sequence>
<dbReference type="Pfam" id="PF06429">
    <property type="entry name" value="Flg_bbr_C"/>
    <property type="match status" value="1"/>
</dbReference>
<feature type="domain" description="Flagellar hook-associated protein FlgK helical" evidence="9">
    <location>
        <begin position="101"/>
        <end position="373"/>
    </location>
</feature>
<keyword evidence="10" id="KW-0282">Flagellum</keyword>
<dbReference type="EMBL" id="JBEPME010000001">
    <property type="protein sequence ID" value="MET3655790.1"/>
    <property type="molecule type" value="Genomic_DNA"/>
</dbReference>
<keyword evidence="6 7" id="KW-0975">Bacterial flagellum</keyword>
<feature type="domain" description="Flagellar basal-body/hook protein C-terminal" evidence="8">
    <location>
        <begin position="473"/>
        <end position="511"/>
    </location>
</feature>
<gene>
    <name evidence="7" type="primary">flgK</name>
    <name evidence="10" type="ORF">ABIC55_000874</name>
</gene>
<reference evidence="10 11" key="1">
    <citation type="submission" date="2024-06" db="EMBL/GenBank/DDBJ databases">
        <title>Sorghum-associated microbial communities from plants grown in Nebraska, USA.</title>
        <authorList>
            <person name="Schachtman D."/>
        </authorList>
    </citation>
    <scope>NUCLEOTIDE SEQUENCE [LARGE SCALE GENOMIC DNA]</scope>
    <source>
        <strain evidence="10 11">1288</strain>
    </source>
</reference>
<dbReference type="InterPro" id="IPR053927">
    <property type="entry name" value="FlgK_helical"/>
</dbReference>
<keyword evidence="10" id="KW-0969">Cilium</keyword>
<dbReference type="SUPFAM" id="SSF64518">
    <property type="entry name" value="Phase 1 flagellin"/>
    <property type="match status" value="1"/>
</dbReference>
<keyword evidence="5 7" id="KW-0964">Secreted</keyword>